<name>A0A2V3IRL2_9FLOR</name>
<organism evidence="2 3">
    <name type="scientific">Gracilariopsis chorda</name>
    <dbReference type="NCBI Taxonomy" id="448386"/>
    <lineage>
        <taxon>Eukaryota</taxon>
        <taxon>Rhodophyta</taxon>
        <taxon>Florideophyceae</taxon>
        <taxon>Rhodymeniophycidae</taxon>
        <taxon>Gracilariales</taxon>
        <taxon>Gracilariaceae</taxon>
        <taxon>Gracilariopsis</taxon>
    </lineage>
</organism>
<reference evidence="2 3" key="1">
    <citation type="journal article" date="2018" name="Mol. Biol. Evol.">
        <title>Analysis of the draft genome of the red seaweed Gracilariopsis chorda provides insights into genome size evolution in Rhodophyta.</title>
        <authorList>
            <person name="Lee J."/>
            <person name="Yang E.C."/>
            <person name="Graf L."/>
            <person name="Yang J.H."/>
            <person name="Qiu H."/>
            <person name="Zel Zion U."/>
            <person name="Chan C.X."/>
            <person name="Stephens T.G."/>
            <person name="Weber A.P.M."/>
            <person name="Boo G.H."/>
            <person name="Boo S.M."/>
            <person name="Kim K.M."/>
            <person name="Shin Y."/>
            <person name="Jung M."/>
            <person name="Lee S.J."/>
            <person name="Yim H.S."/>
            <person name="Lee J.H."/>
            <person name="Bhattacharya D."/>
            <person name="Yoon H.S."/>
        </authorList>
    </citation>
    <scope>NUCLEOTIDE SEQUENCE [LARGE SCALE GENOMIC DNA]</scope>
    <source>
        <strain evidence="2 3">SKKU-2015</strain>
        <tissue evidence="2">Whole body</tissue>
    </source>
</reference>
<feature type="region of interest" description="Disordered" evidence="1">
    <location>
        <begin position="1"/>
        <end position="37"/>
    </location>
</feature>
<feature type="compositionally biased region" description="Polar residues" evidence="1">
    <location>
        <begin position="9"/>
        <end position="25"/>
    </location>
</feature>
<comment type="caution">
    <text evidence="2">The sequence shown here is derived from an EMBL/GenBank/DDBJ whole genome shotgun (WGS) entry which is preliminary data.</text>
</comment>
<proteinExistence type="predicted"/>
<dbReference type="EMBL" id="NBIV01000082">
    <property type="protein sequence ID" value="PXF44755.1"/>
    <property type="molecule type" value="Genomic_DNA"/>
</dbReference>
<dbReference type="Proteomes" id="UP000247409">
    <property type="component" value="Unassembled WGS sequence"/>
</dbReference>
<accession>A0A2V3IRL2</accession>
<gene>
    <name evidence="2" type="ORF">BWQ96_05514</name>
</gene>
<dbReference type="AlphaFoldDB" id="A0A2V3IRL2"/>
<evidence type="ECO:0000256" key="1">
    <source>
        <dbReference type="SAM" id="MobiDB-lite"/>
    </source>
</evidence>
<dbReference type="OrthoDB" id="2507429at2759"/>
<evidence type="ECO:0000313" key="3">
    <source>
        <dbReference type="Proteomes" id="UP000247409"/>
    </source>
</evidence>
<evidence type="ECO:0000313" key="2">
    <source>
        <dbReference type="EMBL" id="PXF44755.1"/>
    </source>
</evidence>
<protein>
    <submittedName>
        <fullName evidence="2">Uncharacterized protein</fullName>
    </submittedName>
</protein>
<keyword evidence="3" id="KW-1185">Reference proteome</keyword>
<sequence>MFKAHDSSPYLNTMTPNTTQSTHVASQWPPPTKTVQHRTPHFSSGLRVLVLPIPTPVALTRFRGSNYTHADDSALARAWLRVWEDPVINSEQKSLDFFKRVSERFCILKPPTT</sequence>